<keyword evidence="3" id="KW-1185">Reference proteome</keyword>
<dbReference type="PANTHER" id="PTHR40400">
    <property type="entry name" value="SLR1512 PROTEIN"/>
    <property type="match status" value="1"/>
</dbReference>
<dbReference type="KEGG" id="svp:Pan189_23140"/>
<feature type="transmembrane region" description="Helical" evidence="1">
    <location>
        <begin position="100"/>
        <end position="120"/>
    </location>
</feature>
<reference evidence="2 3" key="1">
    <citation type="submission" date="2019-02" db="EMBL/GenBank/DDBJ databases">
        <title>Deep-cultivation of Planctomycetes and their phenomic and genomic characterization uncovers novel biology.</title>
        <authorList>
            <person name="Wiegand S."/>
            <person name="Jogler M."/>
            <person name="Boedeker C."/>
            <person name="Pinto D."/>
            <person name="Vollmers J."/>
            <person name="Rivas-Marin E."/>
            <person name="Kohn T."/>
            <person name="Peeters S.H."/>
            <person name="Heuer A."/>
            <person name="Rast P."/>
            <person name="Oberbeckmann S."/>
            <person name="Bunk B."/>
            <person name="Jeske O."/>
            <person name="Meyerdierks A."/>
            <person name="Storesund J.E."/>
            <person name="Kallscheuer N."/>
            <person name="Luecker S."/>
            <person name="Lage O.M."/>
            <person name="Pohl T."/>
            <person name="Merkel B.J."/>
            <person name="Hornburger P."/>
            <person name="Mueller R.-W."/>
            <person name="Bruemmer F."/>
            <person name="Labrenz M."/>
            <person name="Spormann A.M."/>
            <person name="Op den Camp H."/>
            <person name="Overmann J."/>
            <person name="Amann R."/>
            <person name="Jetten M.S.M."/>
            <person name="Mascher T."/>
            <person name="Medema M.H."/>
            <person name="Devos D.P."/>
            <person name="Kaster A.-K."/>
            <person name="Ovreas L."/>
            <person name="Rohde M."/>
            <person name="Galperin M.Y."/>
            <person name="Jogler C."/>
        </authorList>
    </citation>
    <scope>NUCLEOTIDE SEQUENCE [LARGE SCALE GENOMIC DNA]</scope>
    <source>
        <strain evidence="2 3">Pan189</strain>
    </source>
</reference>
<dbReference type="PANTHER" id="PTHR40400:SF1">
    <property type="entry name" value="SLR1512 PROTEIN"/>
    <property type="match status" value="1"/>
</dbReference>
<dbReference type="AlphaFoldDB" id="A0A517R248"/>
<feature type="transmembrane region" description="Helical" evidence="1">
    <location>
        <begin position="202"/>
        <end position="223"/>
    </location>
</feature>
<proteinExistence type="predicted"/>
<feature type="transmembrane region" description="Helical" evidence="1">
    <location>
        <begin position="64"/>
        <end position="88"/>
    </location>
</feature>
<dbReference type="InterPro" id="IPR010293">
    <property type="entry name" value="Sbt_1"/>
</dbReference>
<feature type="transmembrane region" description="Helical" evidence="1">
    <location>
        <begin position="172"/>
        <end position="190"/>
    </location>
</feature>
<evidence type="ECO:0008006" key="4">
    <source>
        <dbReference type="Google" id="ProtNLM"/>
    </source>
</evidence>
<sequence>MELSLIAENLLAAPVLFFLLGMAATWLGSDLDVPQSIARGLSLYLLFSIGIHGGYELAESGWTAGMLSILGVAVLSAIIVPIWSFYILRQFLGPNDAGAIAATYGSISAVTFVTAVDFLRSNEVEFGGYMVAAMALMESPSIVVGVLLARLSSEDGNGRPKGELWRRLFQEAFLNGAVVILLGSLLIGLVTGDKGWPSVEPFAGAPFKGVLCLFLLEMGLGAARQVKALAKCGPFLLTFGIVAPIVHGTGAVLIARLIGASAGDATLLAVLCGSASYIAVPAAVRFALPKAKPGLYLPLSLGVTFPFNVSIGIPLYYALVTLLW</sequence>
<evidence type="ECO:0000313" key="2">
    <source>
        <dbReference type="EMBL" id="QDT37931.1"/>
    </source>
</evidence>
<keyword evidence="1" id="KW-0812">Transmembrane</keyword>
<feature type="transmembrane region" description="Helical" evidence="1">
    <location>
        <begin position="126"/>
        <end position="151"/>
    </location>
</feature>
<dbReference type="RefSeq" id="WP_145364006.1">
    <property type="nucleotide sequence ID" value="NZ_CP036268.1"/>
</dbReference>
<feature type="transmembrane region" description="Helical" evidence="1">
    <location>
        <begin position="235"/>
        <end position="259"/>
    </location>
</feature>
<dbReference type="EMBL" id="CP036268">
    <property type="protein sequence ID" value="QDT37931.1"/>
    <property type="molecule type" value="Genomic_DNA"/>
</dbReference>
<dbReference type="Proteomes" id="UP000317318">
    <property type="component" value="Chromosome"/>
</dbReference>
<name>A0A517R248_9PLAN</name>
<organism evidence="2 3">
    <name type="scientific">Stratiformator vulcanicus</name>
    <dbReference type="NCBI Taxonomy" id="2527980"/>
    <lineage>
        <taxon>Bacteria</taxon>
        <taxon>Pseudomonadati</taxon>
        <taxon>Planctomycetota</taxon>
        <taxon>Planctomycetia</taxon>
        <taxon>Planctomycetales</taxon>
        <taxon>Planctomycetaceae</taxon>
        <taxon>Stratiformator</taxon>
    </lineage>
</organism>
<dbReference type="OrthoDB" id="345121at2"/>
<feature type="transmembrane region" description="Helical" evidence="1">
    <location>
        <begin position="6"/>
        <end position="29"/>
    </location>
</feature>
<feature type="transmembrane region" description="Helical" evidence="1">
    <location>
        <begin position="295"/>
        <end position="319"/>
    </location>
</feature>
<evidence type="ECO:0000256" key="1">
    <source>
        <dbReference type="SAM" id="Phobius"/>
    </source>
</evidence>
<evidence type="ECO:0000313" key="3">
    <source>
        <dbReference type="Proteomes" id="UP000317318"/>
    </source>
</evidence>
<feature type="transmembrane region" description="Helical" evidence="1">
    <location>
        <begin position="265"/>
        <end position="288"/>
    </location>
</feature>
<dbReference type="Pfam" id="PF05982">
    <property type="entry name" value="Sbt_1"/>
    <property type="match status" value="1"/>
</dbReference>
<feature type="transmembrane region" description="Helical" evidence="1">
    <location>
        <begin position="41"/>
        <end position="58"/>
    </location>
</feature>
<accession>A0A517R248</accession>
<keyword evidence="1" id="KW-0472">Membrane</keyword>
<protein>
    <recommendedName>
        <fullName evidence="4">Sodium-dependent bicarbonate transport family permease</fullName>
    </recommendedName>
</protein>
<keyword evidence="1" id="KW-1133">Transmembrane helix</keyword>
<gene>
    <name evidence="2" type="ORF">Pan189_23140</name>
</gene>